<dbReference type="EMBL" id="BGPR01044419">
    <property type="protein sequence ID" value="GBO21199.1"/>
    <property type="molecule type" value="Genomic_DNA"/>
</dbReference>
<reference evidence="1 2" key="1">
    <citation type="journal article" date="2019" name="Sci. Rep.">
        <title>Orb-weaving spider Araneus ventricosus genome elucidates the spidroin gene catalogue.</title>
        <authorList>
            <person name="Kono N."/>
            <person name="Nakamura H."/>
            <person name="Ohtoshi R."/>
            <person name="Moran D.A.P."/>
            <person name="Shinohara A."/>
            <person name="Yoshida Y."/>
            <person name="Fujiwara M."/>
            <person name="Mori M."/>
            <person name="Tomita M."/>
            <person name="Arakawa K."/>
        </authorList>
    </citation>
    <scope>NUCLEOTIDE SEQUENCE [LARGE SCALE GENOMIC DNA]</scope>
</reference>
<dbReference type="AlphaFoldDB" id="A0A4Y2V7D9"/>
<name>A0A4Y2V7D9_ARAVE</name>
<protein>
    <submittedName>
        <fullName evidence="1">Uncharacterized protein</fullName>
    </submittedName>
</protein>
<sequence length="148" mass="15883">MVPQQWRRDRGRRLCDGLRFKRRTVPPSWIPNSGNESVMEGGFDDGLRLRTHCPFIVRNSSRDPGKGFVTVATNPGEGRLCDGLQLLGNYFTHSGFRNSGGESGEGGFVTGYDLAGTAAIHGFITVAAVHPEGGFVTGYDLAGTAAHS</sequence>
<evidence type="ECO:0000313" key="2">
    <source>
        <dbReference type="Proteomes" id="UP000499080"/>
    </source>
</evidence>
<organism evidence="1 2">
    <name type="scientific">Araneus ventricosus</name>
    <name type="common">Orbweaver spider</name>
    <name type="synonym">Epeira ventricosa</name>
    <dbReference type="NCBI Taxonomy" id="182803"/>
    <lineage>
        <taxon>Eukaryota</taxon>
        <taxon>Metazoa</taxon>
        <taxon>Ecdysozoa</taxon>
        <taxon>Arthropoda</taxon>
        <taxon>Chelicerata</taxon>
        <taxon>Arachnida</taxon>
        <taxon>Araneae</taxon>
        <taxon>Araneomorphae</taxon>
        <taxon>Entelegynae</taxon>
        <taxon>Araneoidea</taxon>
        <taxon>Araneidae</taxon>
        <taxon>Araneus</taxon>
    </lineage>
</organism>
<comment type="caution">
    <text evidence="1">The sequence shown here is derived from an EMBL/GenBank/DDBJ whole genome shotgun (WGS) entry which is preliminary data.</text>
</comment>
<accession>A0A4Y2V7D9</accession>
<keyword evidence="2" id="KW-1185">Reference proteome</keyword>
<dbReference type="Proteomes" id="UP000499080">
    <property type="component" value="Unassembled WGS sequence"/>
</dbReference>
<proteinExistence type="predicted"/>
<gene>
    <name evidence="1" type="ORF">AVEN_242509_1</name>
</gene>
<evidence type="ECO:0000313" key="1">
    <source>
        <dbReference type="EMBL" id="GBO21199.1"/>
    </source>
</evidence>